<sequence length="141" mass="15891">MQDELLQFERNKTLEGVAESLNKVVSHTSSNKDTIQLVQQTVQSLSQGLSSKAENTEVQDLQQIVGKVTTVITDITNQIRSICAKTDSQDNVLQEILSHRKNTPTPSPSFTETDTRDMKMFVEFQVLDTIAFAELEDKFKK</sequence>
<keyword evidence="2" id="KW-1185">Reference proteome</keyword>
<evidence type="ECO:0000313" key="1">
    <source>
        <dbReference type="EMBL" id="KAI3672762.1"/>
    </source>
</evidence>
<dbReference type="EMBL" id="CM042061">
    <property type="protein sequence ID" value="KAI3672762.1"/>
    <property type="molecule type" value="Genomic_DNA"/>
</dbReference>
<protein>
    <submittedName>
        <fullName evidence="1">Uncharacterized protein</fullName>
    </submittedName>
</protein>
<accession>A0ACB8XR67</accession>
<gene>
    <name evidence="1" type="ORF">L6452_38861</name>
</gene>
<dbReference type="Proteomes" id="UP001055879">
    <property type="component" value="Linkage Group LG15"/>
</dbReference>
<reference evidence="1 2" key="2">
    <citation type="journal article" date="2022" name="Mol. Ecol. Resour.">
        <title>The genomes of chicory, endive, great burdock and yacon provide insights into Asteraceae paleo-polyploidization history and plant inulin production.</title>
        <authorList>
            <person name="Fan W."/>
            <person name="Wang S."/>
            <person name="Wang H."/>
            <person name="Wang A."/>
            <person name="Jiang F."/>
            <person name="Liu H."/>
            <person name="Zhao H."/>
            <person name="Xu D."/>
            <person name="Zhang Y."/>
        </authorList>
    </citation>
    <scope>NUCLEOTIDE SEQUENCE [LARGE SCALE GENOMIC DNA]</scope>
    <source>
        <strain evidence="2">cv. Niubang</strain>
    </source>
</reference>
<reference evidence="2" key="1">
    <citation type="journal article" date="2022" name="Mol. Ecol. Resour.">
        <title>The genomes of chicory, endive, great burdock and yacon provide insights into Asteraceae palaeo-polyploidization history and plant inulin production.</title>
        <authorList>
            <person name="Fan W."/>
            <person name="Wang S."/>
            <person name="Wang H."/>
            <person name="Wang A."/>
            <person name="Jiang F."/>
            <person name="Liu H."/>
            <person name="Zhao H."/>
            <person name="Xu D."/>
            <person name="Zhang Y."/>
        </authorList>
    </citation>
    <scope>NUCLEOTIDE SEQUENCE [LARGE SCALE GENOMIC DNA]</scope>
    <source>
        <strain evidence="2">cv. Niubang</strain>
    </source>
</reference>
<name>A0ACB8XR67_ARCLA</name>
<proteinExistence type="predicted"/>
<organism evidence="1 2">
    <name type="scientific">Arctium lappa</name>
    <name type="common">Greater burdock</name>
    <name type="synonym">Lappa major</name>
    <dbReference type="NCBI Taxonomy" id="4217"/>
    <lineage>
        <taxon>Eukaryota</taxon>
        <taxon>Viridiplantae</taxon>
        <taxon>Streptophyta</taxon>
        <taxon>Embryophyta</taxon>
        <taxon>Tracheophyta</taxon>
        <taxon>Spermatophyta</taxon>
        <taxon>Magnoliopsida</taxon>
        <taxon>eudicotyledons</taxon>
        <taxon>Gunneridae</taxon>
        <taxon>Pentapetalae</taxon>
        <taxon>asterids</taxon>
        <taxon>campanulids</taxon>
        <taxon>Asterales</taxon>
        <taxon>Asteraceae</taxon>
        <taxon>Carduoideae</taxon>
        <taxon>Cardueae</taxon>
        <taxon>Arctiinae</taxon>
        <taxon>Arctium</taxon>
    </lineage>
</organism>
<comment type="caution">
    <text evidence="1">The sequence shown here is derived from an EMBL/GenBank/DDBJ whole genome shotgun (WGS) entry which is preliminary data.</text>
</comment>
<evidence type="ECO:0000313" key="2">
    <source>
        <dbReference type="Proteomes" id="UP001055879"/>
    </source>
</evidence>